<keyword evidence="4 8" id="KW-0560">Oxidoreductase</keyword>
<dbReference type="PROSITE" id="PS50873">
    <property type="entry name" value="PEROXIDASE_4"/>
    <property type="match status" value="1"/>
</dbReference>
<dbReference type="PRINTS" id="PR00458">
    <property type="entry name" value="PEROXIDASE"/>
</dbReference>
<dbReference type="GeneID" id="96258054"/>
<gene>
    <name evidence="8 12" type="primary">katG</name>
    <name evidence="12" type="ORF">JW613_05500</name>
</gene>
<keyword evidence="1 8" id="KW-0575">Peroxidase</keyword>
<dbReference type="Proteomes" id="UP000721954">
    <property type="component" value="Unassembled WGS sequence"/>
</dbReference>
<comment type="catalytic activity">
    <reaction evidence="8 9">
        <text>H2O2 + AH2 = A + 2 H2O</text>
        <dbReference type="Rhea" id="RHEA:30275"/>
        <dbReference type="ChEBI" id="CHEBI:13193"/>
        <dbReference type="ChEBI" id="CHEBI:15377"/>
        <dbReference type="ChEBI" id="CHEBI:16240"/>
        <dbReference type="ChEBI" id="CHEBI:17499"/>
        <dbReference type="EC" id="1.11.1.21"/>
    </reaction>
</comment>
<dbReference type="InterPro" id="IPR002016">
    <property type="entry name" value="Haem_peroxidase"/>
</dbReference>
<evidence type="ECO:0000256" key="3">
    <source>
        <dbReference type="ARBA" id="ARBA00022723"/>
    </source>
</evidence>
<feature type="domain" description="Plant heme peroxidase family profile" evidence="11">
    <location>
        <begin position="142"/>
        <end position="429"/>
    </location>
</feature>
<evidence type="ECO:0000256" key="7">
    <source>
        <dbReference type="ARBA" id="ARBA00049145"/>
    </source>
</evidence>
<evidence type="ECO:0000256" key="4">
    <source>
        <dbReference type="ARBA" id="ARBA00023002"/>
    </source>
</evidence>
<accession>A0ABS3XQR3</accession>
<keyword evidence="13" id="KW-1185">Reference proteome</keyword>
<name>A0ABS3XQR3_9ACTN</name>
<dbReference type="RefSeq" id="WP_209209538.1">
    <property type="nucleotide sequence ID" value="NZ_JAFFZM010000002.1"/>
</dbReference>
<dbReference type="InterPro" id="IPR000763">
    <property type="entry name" value="Catalase_peroxidase"/>
</dbReference>
<dbReference type="InterPro" id="IPR019793">
    <property type="entry name" value="Peroxidases_heam-ligand_BS"/>
</dbReference>
<proteinExistence type="inferred from homology"/>
<comment type="catalytic activity">
    <reaction evidence="7 8 9">
        <text>2 H2O2 = O2 + 2 H2O</text>
        <dbReference type="Rhea" id="RHEA:20309"/>
        <dbReference type="ChEBI" id="CHEBI:15377"/>
        <dbReference type="ChEBI" id="CHEBI:15379"/>
        <dbReference type="ChEBI" id="CHEBI:16240"/>
        <dbReference type="EC" id="1.11.1.21"/>
    </reaction>
</comment>
<evidence type="ECO:0000256" key="10">
    <source>
        <dbReference type="SAM" id="MobiDB-lite"/>
    </source>
</evidence>
<organism evidence="12 13">
    <name type="scientific">Streptomyces smyrnaeus</name>
    <dbReference type="NCBI Taxonomy" id="1387713"/>
    <lineage>
        <taxon>Bacteria</taxon>
        <taxon>Bacillati</taxon>
        <taxon>Actinomycetota</taxon>
        <taxon>Actinomycetes</taxon>
        <taxon>Kitasatosporales</taxon>
        <taxon>Streptomycetaceae</taxon>
        <taxon>Streptomyces</taxon>
    </lineage>
</organism>
<dbReference type="Pfam" id="PF00141">
    <property type="entry name" value="peroxidase"/>
    <property type="match status" value="2"/>
</dbReference>
<dbReference type="InterPro" id="IPR010255">
    <property type="entry name" value="Haem_peroxidase_sf"/>
</dbReference>
<feature type="site" description="Transition state stabilizer" evidence="8">
    <location>
        <position position="105"/>
    </location>
</feature>
<evidence type="ECO:0000256" key="9">
    <source>
        <dbReference type="RuleBase" id="RU003451"/>
    </source>
</evidence>
<dbReference type="EMBL" id="JAFFZM010000002">
    <property type="protein sequence ID" value="MBO8197757.1"/>
    <property type="molecule type" value="Genomic_DNA"/>
</dbReference>
<dbReference type="InterPro" id="IPR019794">
    <property type="entry name" value="Peroxidases_AS"/>
</dbReference>
<dbReference type="Gene3D" id="1.10.420.10">
    <property type="entry name" value="Peroxidase, domain 2"/>
    <property type="match status" value="2"/>
</dbReference>
<dbReference type="CDD" id="cd00649">
    <property type="entry name" value="catalase_peroxidase_1"/>
    <property type="match status" value="1"/>
</dbReference>
<evidence type="ECO:0000259" key="11">
    <source>
        <dbReference type="PROSITE" id="PS50873"/>
    </source>
</evidence>
<reference evidence="12 13" key="1">
    <citation type="submission" date="2021-02" db="EMBL/GenBank/DDBJ databases">
        <title>Streptomyces spirodelae sp. nov., isolated from duckweed.</title>
        <authorList>
            <person name="Saimee Y."/>
            <person name="Duangmal K."/>
        </authorList>
    </citation>
    <scope>NUCLEOTIDE SEQUENCE [LARGE SCALE GENOMIC DNA]</scope>
    <source>
        <strain evidence="12 13">DSM 42105</strain>
    </source>
</reference>
<evidence type="ECO:0000256" key="1">
    <source>
        <dbReference type="ARBA" id="ARBA00022559"/>
    </source>
</evidence>
<comment type="cofactor">
    <cofactor evidence="8">
        <name>heme b</name>
        <dbReference type="ChEBI" id="CHEBI:60344"/>
    </cofactor>
    <text evidence="8">Binds 1 heme b (iron(II)-protoporphyrin IX) group per dimer.</text>
</comment>
<dbReference type="PROSITE" id="PS00436">
    <property type="entry name" value="PEROXIDASE_2"/>
    <property type="match status" value="1"/>
</dbReference>
<evidence type="ECO:0000313" key="12">
    <source>
        <dbReference type="EMBL" id="MBO8197757.1"/>
    </source>
</evidence>
<comment type="subunit">
    <text evidence="8">Homodimer or homotetramer.</text>
</comment>
<evidence type="ECO:0000256" key="5">
    <source>
        <dbReference type="ARBA" id="ARBA00023004"/>
    </source>
</evidence>
<dbReference type="PANTHER" id="PTHR30555">
    <property type="entry name" value="HYDROPEROXIDASE I, BIFUNCTIONAL CATALASE-PEROXIDASE"/>
    <property type="match status" value="1"/>
</dbReference>
<comment type="function">
    <text evidence="8">Bifunctional enzyme with both catalase and broad-spectrum peroxidase activity.</text>
</comment>
<keyword evidence="5 8" id="KW-0408">Iron</keyword>
<comment type="PTM">
    <text evidence="8">Formation of the three residue Trp-Tyr-Met cross-link is important for the catalase, but not the peroxidase activity of the enzyme.</text>
</comment>
<comment type="caution">
    <text evidence="12">The sequence shown here is derived from an EMBL/GenBank/DDBJ whole genome shotgun (WGS) entry which is preliminary data.</text>
</comment>
<dbReference type="GO" id="GO:0004601">
    <property type="term" value="F:peroxidase activity"/>
    <property type="evidence" value="ECO:0007669"/>
    <property type="project" value="UniProtKB-KW"/>
</dbReference>
<dbReference type="SUPFAM" id="SSF48113">
    <property type="entry name" value="Heme-dependent peroxidases"/>
    <property type="match status" value="2"/>
</dbReference>
<feature type="cross-link" description="Tryptophyl-tyrosyl-methioninium (Tyr-Met) (with Trp-108)" evidence="8">
    <location>
        <begin position="231"/>
        <end position="257"/>
    </location>
</feature>
<evidence type="ECO:0000313" key="13">
    <source>
        <dbReference type="Proteomes" id="UP000721954"/>
    </source>
</evidence>
<comment type="caution">
    <text evidence="8">Lacks conserved residue(s) required for the propagation of feature annotation.</text>
</comment>
<dbReference type="PROSITE" id="PS00435">
    <property type="entry name" value="PEROXIDASE_1"/>
    <property type="match status" value="1"/>
</dbReference>
<feature type="region of interest" description="Disordered" evidence="10">
    <location>
        <begin position="1"/>
        <end position="23"/>
    </location>
</feature>
<dbReference type="Gene3D" id="1.10.520.10">
    <property type="match status" value="2"/>
</dbReference>
<evidence type="ECO:0000256" key="6">
    <source>
        <dbReference type="ARBA" id="ARBA00023324"/>
    </source>
</evidence>
<keyword evidence="2 8" id="KW-0349">Heme</keyword>
<evidence type="ECO:0000256" key="8">
    <source>
        <dbReference type="HAMAP-Rule" id="MF_01961"/>
    </source>
</evidence>
<keyword evidence="3 8" id="KW-0479">Metal-binding</keyword>
<keyword evidence="6 8" id="KW-0376">Hydrogen peroxide</keyword>
<comment type="similarity">
    <text evidence="8 9">Belongs to the peroxidase family. Peroxidase/catalase subfamily.</text>
</comment>
<evidence type="ECO:0000256" key="2">
    <source>
        <dbReference type="ARBA" id="ARBA00022617"/>
    </source>
</evidence>
<protein>
    <recommendedName>
        <fullName evidence="8 9">Catalase-peroxidase</fullName>
        <shortName evidence="8">CP</shortName>
        <ecNumber evidence="8 9">1.11.1.21</ecNumber>
    </recommendedName>
    <alternativeName>
        <fullName evidence="8">Peroxidase/catalase</fullName>
    </alternativeName>
</protein>
<dbReference type="PRINTS" id="PR00460">
    <property type="entry name" value="BPEROXIDASE"/>
</dbReference>
<dbReference type="EC" id="1.11.1.21" evidence="8 9"/>
<dbReference type="PANTHER" id="PTHR30555:SF0">
    <property type="entry name" value="CATALASE-PEROXIDASE"/>
    <property type="match status" value="1"/>
</dbReference>
<dbReference type="NCBIfam" id="TIGR00198">
    <property type="entry name" value="cat_per_HPI"/>
    <property type="match status" value="1"/>
</dbReference>
<sequence length="742" mass="81266">MTENHDAIVTDEKPEETGGCPVAHGRALHPTQGGGNRQWWPERLNLKILAKNPAVANPLGEDFDYAEAFKSLDLQAVKRDIAEVLTTSQDWWPADFGHYGPLMIRMAWHSAGTYRISDGRGGAGAGQQRFAPLNSWPDNGNLDKARRLLWPVKKKYGQSLSWADLLILTGNVALESMGLKTFGFGGGREDVWEPEEDVYWGPETTWLDDQRYTGDRELENPLGAVQMGLIYVNPEGPNGNPDPLAAARDIRETFRRMAMNDEETVALIAGGHTFGKTHGAGPADHVGNDPEAASMEEQGLGWKNSFGTGKGPHAITSGLEVTWTATPTRWSDGFFKNLFEYEYELTQSPAGAHQWVAKDAPEIVPDAHDPSKKHRPQMLTTDLALRFDPVYEPISRRFYENPEEFADAFARAWYKLTHRDMGPKSLYLGPEVPEETLLWQDPLPEAEGETVDASDIAALKAKLLDSGLSVSQLVTTAWASASTYRGSDKRGGANGARIRLEPQRGWEVNNPDELATVLRTLEGVQQEFNSGAGAKKVSLADLIVLGGCAAVEKAAKDAGVDIEVPFTPGRVDATEEHTDAESFAALEPNADGFRNYLGKEARLPGEYLLLDKANLLTLSAPETTVLVGGLRVLGANHDGSKLGVFTDTPGRLTNDFFVNLLDMGTAWKATSEDQNTFEGRDAATGEVKWTGSRADLVFGSNSELRALAEVYACDDAKEKFVTDFVAAWDKVMNLDRFDLVQS</sequence>
<feature type="binding site" description="axial binding residue" evidence="8">
    <location>
        <position position="272"/>
    </location>
    <ligand>
        <name>heme b</name>
        <dbReference type="ChEBI" id="CHEBI:60344"/>
    </ligand>
    <ligandPart>
        <name>Fe</name>
        <dbReference type="ChEBI" id="CHEBI:18248"/>
    </ligandPart>
</feature>
<dbReference type="NCBIfam" id="NF011635">
    <property type="entry name" value="PRK15061.1"/>
    <property type="match status" value="1"/>
</dbReference>
<dbReference type="CDD" id="cd08200">
    <property type="entry name" value="catalase_peroxidase_2"/>
    <property type="match status" value="1"/>
</dbReference>
<feature type="compositionally biased region" description="Basic and acidic residues" evidence="10">
    <location>
        <begin position="1"/>
        <end position="16"/>
    </location>
</feature>
<dbReference type="HAMAP" id="MF_01961">
    <property type="entry name" value="Catal_peroxid"/>
    <property type="match status" value="1"/>
</dbReference>
<feature type="active site" description="Proton acceptor" evidence="8">
    <location>
        <position position="109"/>
    </location>
</feature>